<dbReference type="RefSeq" id="WP_146513970.1">
    <property type="nucleotide sequence ID" value="NZ_SJPI01000001.1"/>
</dbReference>
<evidence type="ECO:0000256" key="1">
    <source>
        <dbReference type="ARBA" id="ARBA00009129"/>
    </source>
</evidence>
<dbReference type="Gene3D" id="1.10.1470.10">
    <property type="entry name" value="YjbJ"/>
    <property type="match status" value="1"/>
</dbReference>
<feature type="domain" description="CsbD-like" evidence="3">
    <location>
        <begin position="5"/>
        <end position="57"/>
    </location>
</feature>
<accession>A0A5C5WUY9</accession>
<dbReference type="PANTHER" id="PTHR34977">
    <property type="entry name" value="UPF0337 PROTEIN YJBJ"/>
    <property type="match status" value="1"/>
</dbReference>
<evidence type="ECO:0000313" key="4">
    <source>
        <dbReference type="EMBL" id="TWT53823.1"/>
    </source>
</evidence>
<dbReference type="PANTHER" id="PTHR34977:SF1">
    <property type="entry name" value="UPF0337 PROTEIN YJBJ"/>
    <property type="match status" value="1"/>
</dbReference>
<feature type="transmembrane region" description="Helical" evidence="2">
    <location>
        <begin position="122"/>
        <end position="140"/>
    </location>
</feature>
<dbReference type="EMBL" id="SJPI01000001">
    <property type="protein sequence ID" value="TWT53823.1"/>
    <property type="molecule type" value="Genomic_DNA"/>
</dbReference>
<dbReference type="InterPro" id="IPR036629">
    <property type="entry name" value="YjbJ_sf"/>
</dbReference>
<evidence type="ECO:0000256" key="2">
    <source>
        <dbReference type="SAM" id="Phobius"/>
    </source>
</evidence>
<dbReference type="Pfam" id="PF05532">
    <property type="entry name" value="CsbD"/>
    <property type="match status" value="1"/>
</dbReference>
<keyword evidence="2" id="KW-1133">Transmembrane helix</keyword>
<gene>
    <name evidence="4" type="ORF">Pla22_14560</name>
</gene>
<organism evidence="4 5">
    <name type="scientific">Rubripirellula amarantea</name>
    <dbReference type="NCBI Taxonomy" id="2527999"/>
    <lineage>
        <taxon>Bacteria</taxon>
        <taxon>Pseudomonadati</taxon>
        <taxon>Planctomycetota</taxon>
        <taxon>Planctomycetia</taxon>
        <taxon>Pirellulales</taxon>
        <taxon>Pirellulaceae</taxon>
        <taxon>Rubripirellula</taxon>
    </lineage>
</organism>
<reference evidence="4 5" key="1">
    <citation type="submission" date="2019-02" db="EMBL/GenBank/DDBJ databases">
        <title>Deep-cultivation of Planctomycetes and their phenomic and genomic characterization uncovers novel biology.</title>
        <authorList>
            <person name="Wiegand S."/>
            <person name="Jogler M."/>
            <person name="Boedeker C."/>
            <person name="Pinto D."/>
            <person name="Vollmers J."/>
            <person name="Rivas-Marin E."/>
            <person name="Kohn T."/>
            <person name="Peeters S.H."/>
            <person name="Heuer A."/>
            <person name="Rast P."/>
            <person name="Oberbeckmann S."/>
            <person name="Bunk B."/>
            <person name="Jeske O."/>
            <person name="Meyerdierks A."/>
            <person name="Storesund J.E."/>
            <person name="Kallscheuer N."/>
            <person name="Luecker S."/>
            <person name="Lage O.M."/>
            <person name="Pohl T."/>
            <person name="Merkel B.J."/>
            <person name="Hornburger P."/>
            <person name="Mueller R.-W."/>
            <person name="Bruemmer F."/>
            <person name="Labrenz M."/>
            <person name="Spormann A.M."/>
            <person name="Op Den Camp H."/>
            <person name="Overmann J."/>
            <person name="Amann R."/>
            <person name="Jetten M.S.M."/>
            <person name="Mascher T."/>
            <person name="Medema M.H."/>
            <person name="Devos D.P."/>
            <person name="Kaster A.-K."/>
            <person name="Ovreas L."/>
            <person name="Rohde M."/>
            <person name="Galperin M.Y."/>
            <person name="Jogler C."/>
        </authorList>
    </citation>
    <scope>NUCLEOTIDE SEQUENCE [LARGE SCALE GENOMIC DNA]</scope>
    <source>
        <strain evidence="4 5">Pla22</strain>
    </source>
</reference>
<dbReference type="InterPro" id="IPR050423">
    <property type="entry name" value="UPF0337_stress_rsp"/>
</dbReference>
<protein>
    <recommendedName>
        <fullName evidence="3">CsbD-like domain-containing protein</fullName>
    </recommendedName>
</protein>
<keyword evidence="2" id="KW-0812">Transmembrane</keyword>
<evidence type="ECO:0000313" key="5">
    <source>
        <dbReference type="Proteomes" id="UP000316598"/>
    </source>
</evidence>
<comment type="caution">
    <text evidence="4">The sequence shown here is derived from an EMBL/GenBank/DDBJ whole genome shotgun (WGS) entry which is preliminary data.</text>
</comment>
<dbReference type="Proteomes" id="UP000316598">
    <property type="component" value="Unassembled WGS sequence"/>
</dbReference>
<proteinExistence type="inferred from homology"/>
<dbReference type="OrthoDB" id="278198at2"/>
<dbReference type="InterPro" id="IPR008462">
    <property type="entry name" value="CsbD"/>
</dbReference>
<sequence length="143" mass="15636">MANREQIKGHWNEIAGRLKEHWGQLTDDDLQRVQGSADQLVGMVQQKTGAARNEIEDFIDSVFRGGIGERAADSVQQYGEAAQQLASEASDYARDQARKFAAQSADYSARVVDTVRARPTESLAIVFGLGIAAGALLFLGRKR</sequence>
<keyword evidence="5" id="KW-1185">Reference proteome</keyword>
<dbReference type="AlphaFoldDB" id="A0A5C5WUY9"/>
<comment type="similarity">
    <text evidence="1">Belongs to the UPF0337 (CsbD) family.</text>
</comment>
<keyword evidence="2" id="KW-0472">Membrane</keyword>
<dbReference type="SUPFAM" id="SSF69047">
    <property type="entry name" value="Hypothetical protein YjbJ"/>
    <property type="match status" value="1"/>
</dbReference>
<name>A0A5C5WUY9_9BACT</name>
<evidence type="ECO:0000259" key="3">
    <source>
        <dbReference type="Pfam" id="PF05532"/>
    </source>
</evidence>